<evidence type="ECO:0000313" key="1">
    <source>
        <dbReference type="EMBL" id="AEP35583.1"/>
    </source>
</evidence>
<name>G4NNN8_CHLT4</name>
<protein>
    <submittedName>
        <fullName evidence="1">Uncharacterized protein</fullName>
    </submittedName>
</protein>
<organism evidence="1 2">
    <name type="scientific">Chlamydia trachomatis serovar A (strain A2497)</name>
    <dbReference type="NCBI Taxonomy" id="580047"/>
    <lineage>
        <taxon>Bacteria</taxon>
        <taxon>Pseudomonadati</taxon>
        <taxon>Chlamydiota</taxon>
        <taxon>Chlamydiia</taxon>
        <taxon>Chlamydiales</taxon>
        <taxon>Chlamydiaceae</taxon>
        <taxon>Chlamydia/Chlamydophila group</taxon>
        <taxon>Chlamydia</taxon>
    </lineage>
</organism>
<dbReference type="PATRIC" id="fig|580047.4.peg.771"/>
<dbReference type="EMBL" id="CP002401">
    <property type="protein sequence ID" value="AEP35583.1"/>
    <property type="molecule type" value="Genomic_DNA"/>
</dbReference>
<reference evidence="1 2" key="1">
    <citation type="journal article" date="2011" name="J. Exp. Med.">
        <title>A live-attenuated chlamydial vaccine protects against trachoma in nonhuman primates.</title>
        <authorList>
            <person name="Kari L."/>
            <person name="Whitmire W.M."/>
            <person name="Olivares-Zavaleta N."/>
            <person name="Goheen M.M."/>
            <person name="Taylor L.D."/>
            <person name="Carlson J.H."/>
            <person name="Sturdevant G.L."/>
            <person name="Lu C."/>
            <person name="Bakios L.E."/>
            <person name="Randall L.B."/>
            <person name="Parnell M.J."/>
            <person name="Zhong G."/>
            <person name="Caldwell H.D."/>
        </authorList>
    </citation>
    <scope>NUCLEOTIDE SEQUENCE [LARGE SCALE GENOMIC DNA]</scope>
    <source>
        <strain evidence="1 2">A2497</strain>
    </source>
</reference>
<accession>G4NNN8</accession>
<dbReference type="AlphaFoldDB" id="G4NNN8"/>
<sequence length="403" mass="47101">MKNRQKDLNPYMLLDSRFPTDYYLRILELVIRDASCKLVYNRRLHMLEAIPLDQKLSTDQEGESSILREVISELLAHSGESYAISAQLLAVIDIYLKQEQPSNSWFARIFRKRERARKRQTINKLLLLKSILFFERQRPVKKVESVADSILQRSKGNFSSWDDFTHDVQTQKSGRETDMPDSLRGRVEEDAASQMIVEVLLAFLDNQDMYLSVSFEILRNFLEEKVLSKRSLSPRSHEAIKKIKDLYLVSPEDFQTFIGGVITESLFQEEDQLVVGCMIFSQEGRELFDSWKGISQTYPHDMLYTQAFLAEVVLHVVQHHIHLNAKVKPTSPEQVGSLYSIRDHSPQAWARMMRVLLMRWLLDYHFDVYAHLKEEILRCPPRPPFWQMIPSESGDGTFRKEAR</sequence>
<evidence type="ECO:0000313" key="2">
    <source>
        <dbReference type="Proteomes" id="UP000009287"/>
    </source>
</evidence>
<dbReference type="Proteomes" id="UP000009287">
    <property type="component" value="Chromosome"/>
</dbReference>
<proteinExistence type="predicted"/>
<gene>
    <name evidence="1" type="ordered locus">CTO_0757</name>
</gene>
<dbReference type="KEGG" id="cra:CTO_0757"/>